<comment type="similarity">
    <text evidence="1 7">Belongs to the UDPGP type 2 family.</text>
</comment>
<evidence type="ECO:0000256" key="6">
    <source>
        <dbReference type="ARBA" id="ARBA00048128"/>
    </source>
</evidence>
<comment type="catalytic activity">
    <reaction evidence="6 7">
        <text>alpha-D-glucose 1-phosphate + UTP + H(+) = UDP-alpha-D-glucose + diphosphate</text>
        <dbReference type="Rhea" id="RHEA:19889"/>
        <dbReference type="ChEBI" id="CHEBI:15378"/>
        <dbReference type="ChEBI" id="CHEBI:33019"/>
        <dbReference type="ChEBI" id="CHEBI:46398"/>
        <dbReference type="ChEBI" id="CHEBI:58601"/>
        <dbReference type="ChEBI" id="CHEBI:58885"/>
        <dbReference type="EC" id="2.7.7.9"/>
    </reaction>
</comment>
<feature type="domain" description="Nucleotidyl transferase" evidence="9">
    <location>
        <begin position="11"/>
        <end position="269"/>
    </location>
</feature>
<evidence type="ECO:0000256" key="8">
    <source>
        <dbReference type="SAM" id="MobiDB-lite"/>
    </source>
</evidence>
<evidence type="ECO:0000256" key="4">
    <source>
        <dbReference type="ARBA" id="ARBA00022679"/>
    </source>
</evidence>
<reference evidence="10 11" key="1">
    <citation type="submission" date="2024-10" db="EMBL/GenBank/DDBJ databases">
        <title>The Natural Products Discovery Center: Release of the First 8490 Sequenced Strains for Exploring Actinobacteria Biosynthetic Diversity.</title>
        <authorList>
            <person name="Kalkreuter E."/>
            <person name="Kautsar S.A."/>
            <person name="Yang D."/>
            <person name="Bader C.D."/>
            <person name="Teijaro C.N."/>
            <person name="Fluegel L."/>
            <person name="Davis C.M."/>
            <person name="Simpson J.R."/>
            <person name="Lauterbach L."/>
            <person name="Steele A.D."/>
            <person name="Gui C."/>
            <person name="Meng S."/>
            <person name="Li G."/>
            <person name="Viehrig K."/>
            <person name="Ye F."/>
            <person name="Su P."/>
            <person name="Kiefer A.F."/>
            <person name="Nichols A."/>
            <person name="Cepeda A.J."/>
            <person name="Yan W."/>
            <person name="Fan B."/>
            <person name="Jiang Y."/>
            <person name="Adhikari A."/>
            <person name="Zheng C.-J."/>
            <person name="Schuster L."/>
            <person name="Cowan T.M."/>
            <person name="Smanski M.J."/>
            <person name="Chevrette M.G."/>
            <person name="De Carvalho L.P.S."/>
            <person name="Shen B."/>
        </authorList>
    </citation>
    <scope>NUCLEOTIDE SEQUENCE [LARGE SCALE GENOMIC DNA]</scope>
    <source>
        <strain evidence="10 11">NPDC087045</strain>
    </source>
</reference>
<dbReference type="SUPFAM" id="SSF53448">
    <property type="entry name" value="Nucleotide-diphospho-sugar transferases"/>
    <property type="match status" value="1"/>
</dbReference>
<keyword evidence="4 7" id="KW-0808">Transferase</keyword>
<dbReference type="Proteomes" id="UP001617427">
    <property type="component" value="Unassembled WGS sequence"/>
</dbReference>
<protein>
    <recommendedName>
        <fullName evidence="3 7">UTP--glucose-1-phosphate uridylyltransferase</fullName>
        <ecNumber evidence="2 7">2.7.7.9</ecNumber>
    </recommendedName>
    <alternativeName>
        <fullName evidence="7">UDP-glucose pyrophosphorylase</fullName>
    </alternativeName>
</protein>
<keyword evidence="11" id="KW-1185">Reference proteome</keyword>
<accession>A0ABW8EZT0</accession>
<dbReference type="Pfam" id="PF00483">
    <property type="entry name" value="NTP_transferase"/>
    <property type="match status" value="1"/>
</dbReference>
<evidence type="ECO:0000259" key="9">
    <source>
        <dbReference type="Pfam" id="PF00483"/>
    </source>
</evidence>
<dbReference type="RefSeq" id="WP_402700695.1">
    <property type="nucleotide sequence ID" value="NZ_JBIUZV010000006.1"/>
</dbReference>
<name>A0ABW8EZT0_9BURK</name>
<evidence type="ECO:0000256" key="7">
    <source>
        <dbReference type="RuleBase" id="RU361259"/>
    </source>
</evidence>
<dbReference type="InterPro" id="IPR005771">
    <property type="entry name" value="GalU_uridylyltTrfase_bac/arc"/>
</dbReference>
<dbReference type="InterPro" id="IPR005835">
    <property type="entry name" value="NTP_transferase_dom"/>
</dbReference>
<evidence type="ECO:0000313" key="10">
    <source>
        <dbReference type="EMBL" id="MFJ3046547.1"/>
    </source>
</evidence>
<dbReference type="EC" id="2.7.7.9" evidence="2 7"/>
<comment type="caution">
    <text evidence="10">The sequence shown here is derived from an EMBL/GenBank/DDBJ whole genome shotgun (WGS) entry which is preliminary data.</text>
</comment>
<dbReference type="InterPro" id="IPR029044">
    <property type="entry name" value="Nucleotide-diphossugar_trans"/>
</dbReference>
<feature type="region of interest" description="Disordered" evidence="8">
    <location>
        <begin position="316"/>
        <end position="341"/>
    </location>
</feature>
<dbReference type="NCBIfam" id="TIGR01099">
    <property type="entry name" value="galU"/>
    <property type="match status" value="1"/>
</dbReference>
<proteinExistence type="inferred from homology"/>
<dbReference type="CDD" id="cd02541">
    <property type="entry name" value="UGPase_prokaryotic"/>
    <property type="match status" value="1"/>
</dbReference>
<gene>
    <name evidence="10" type="primary">galU</name>
    <name evidence="10" type="ORF">ACIPEN_12010</name>
</gene>
<evidence type="ECO:0000256" key="5">
    <source>
        <dbReference type="ARBA" id="ARBA00022695"/>
    </source>
</evidence>
<dbReference type="GO" id="GO:0003983">
    <property type="term" value="F:UTP:glucose-1-phosphate uridylyltransferase activity"/>
    <property type="evidence" value="ECO:0007669"/>
    <property type="project" value="UniProtKB-EC"/>
</dbReference>
<dbReference type="PANTHER" id="PTHR43197:SF1">
    <property type="entry name" value="UTP--GLUCOSE-1-PHOSPHATE URIDYLYLTRANSFERASE"/>
    <property type="match status" value="1"/>
</dbReference>
<evidence type="ECO:0000256" key="2">
    <source>
        <dbReference type="ARBA" id="ARBA00012415"/>
    </source>
</evidence>
<dbReference type="PANTHER" id="PTHR43197">
    <property type="entry name" value="UTP--GLUCOSE-1-PHOSPHATE URIDYLYLTRANSFERASE"/>
    <property type="match status" value="1"/>
</dbReference>
<organism evidence="10 11">
    <name type="scientific">Herbaspirillum chlorophenolicum</name>
    <dbReference type="NCBI Taxonomy" id="211589"/>
    <lineage>
        <taxon>Bacteria</taxon>
        <taxon>Pseudomonadati</taxon>
        <taxon>Pseudomonadota</taxon>
        <taxon>Betaproteobacteria</taxon>
        <taxon>Burkholderiales</taxon>
        <taxon>Oxalobacteraceae</taxon>
        <taxon>Herbaspirillum</taxon>
    </lineage>
</organism>
<evidence type="ECO:0000256" key="3">
    <source>
        <dbReference type="ARBA" id="ARBA00019048"/>
    </source>
</evidence>
<sequence length="341" mass="37484">MTKITKAVFPVAGLGSRFLPATKAQPKEMLPIVDKPLIQYAVEEAVEAGITDMIFVTGRNKRAIEDHFDKAYELESELEAAGKLKLLETIRNVIPKHINCAYVRQAEPLGLGHAVLLAKPLVGNEPFAVLLADDFMDIDAGQKNVMAQMADMFEREGKSLLAVQDVPRQDTRQYGIVSGTRYRDRLEQLSGIVEKPTPDTAPSTLAVVGRYVLTPAIFEHLENITTGAGGELQLTDAISALLAAEQILAYRYEGRRFDCGSKLGYLKAAVAMGIKHKEIGSDFAHFLRDFKTEHDLQQTAQLKVAVAKNGENQEFEPAAAQQHRPLPAASDSKPAATRRFM</sequence>
<keyword evidence="5 7" id="KW-0548">Nucleotidyltransferase</keyword>
<evidence type="ECO:0000313" key="11">
    <source>
        <dbReference type="Proteomes" id="UP001617427"/>
    </source>
</evidence>
<dbReference type="Gene3D" id="3.90.550.10">
    <property type="entry name" value="Spore Coat Polysaccharide Biosynthesis Protein SpsA, Chain A"/>
    <property type="match status" value="1"/>
</dbReference>
<dbReference type="EMBL" id="JBIUZV010000006">
    <property type="protein sequence ID" value="MFJ3046547.1"/>
    <property type="molecule type" value="Genomic_DNA"/>
</dbReference>
<evidence type="ECO:0000256" key="1">
    <source>
        <dbReference type="ARBA" id="ARBA00006890"/>
    </source>
</evidence>